<dbReference type="GO" id="GO:0016020">
    <property type="term" value="C:membrane"/>
    <property type="evidence" value="ECO:0007669"/>
    <property type="project" value="InterPro"/>
</dbReference>
<dbReference type="PROSITE" id="PS51257">
    <property type="entry name" value="PROKAR_LIPOPROTEIN"/>
    <property type="match status" value="1"/>
</dbReference>
<feature type="chain" id="PRO_5013182163" evidence="5">
    <location>
        <begin position="23"/>
        <end position="264"/>
    </location>
</feature>
<dbReference type="Gene3D" id="3.40.190.10">
    <property type="entry name" value="Periplasmic binding protein-like II"/>
    <property type="match status" value="2"/>
</dbReference>
<comment type="caution">
    <text evidence="8">The sequence shown here is derived from an EMBL/GenBank/DDBJ whole genome shotgun (WGS) entry which is preliminary data.</text>
</comment>
<evidence type="ECO:0000256" key="3">
    <source>
        <dbReference type="ARBA" id="ARBA00022729"/>
    </source>
</evidence>
<dbReference type="Proteomes" id="UP000189800">
    <property type="component" value="Unassembled WGS sequence"/>
</dbReference>
<dbReference type="SMART" id="SM00079">
    <property type="entry name" value="PBPe"/>
    <property type="match status" value="1"/>
</dbReference>
<protein>
    <submittedName>
        <fullName evidence="8">ABC transporter substrate-binding protein</fullName>
    </submittedName>
</protein>
<gene>
    <name evidence="8" type="ORF">B0680_03595</name>
</gene>
<comment type="similarity">
    <text evidence="2 4">Belongs to the bacterial solute-binding protein 3 family.</text>
</comment>
<dbReference type="GO" id="GO:0030313">
    <property type="term" value="C:cell envelope"/>
    <property type="evidence" value="ECO:0007669"/>
    <property type="project" value="UniProtKB-SubCell"/>
</dbReference>
<accession>A0A1T0CRA9</accession>
<keyword evidence="3 5" id="KW-0732">Signal</keyword>
<dbReference type="SUPFAM" id="SSF53850">
    <property type="entry name" value="Periplasmic binding protein-like II"/>
    <property type="match status" value="1"/>
</dbReference>
<reference evidence="8 9" key="1">
    <citation type="submission" date="2017-02" db="EMBL/GenBank/DDBJ databases">
        <title>Draft genome sequence of Moraxella pluranimalium CCUG 54913T type strain.</title>
        <authorList>
            <person name="Salva-Serra F."/>
            <person name="Engstrom-Jakobsson H."/>
            <person name="Thorell K."/>
            <person name="Jaen-Luchoro D."/>
            <person name="Gonzales-Siles L."/>
            <person name="Karlsson R."/>
            <person name="Yazdan S."/>
            <person name="Boulund F."/>
            <person name="Johnning A."/>
            <person name="Engstrand L."/>
            <person name="Kristiansson E."/>
            <person name="Moore E."/>
        </authorList>
    </citation>
    <scope>NUCLEOTIDE SEQUENCE [LARGE SCALE GENOMIC DNA]</scope>
    <source>
        <strain evidence="8 9">CCUG 54913</strain>
    </source>
</reference>
<evidence type="ECO:0000256" key="4">
    <source>
        <dbReference type="RuleBase" id="RU003744"/>
    </source>
</evidence>
<dbReference type="EMBL" id="MUYU01000008">
    <property type="protein sequence ID" value="OOS24870.1"/>
    <property type="molecule type" value="Genomic_DNA"/>
</dbReference>
<feature type="domain" description="Solute-binding protein family 3/N-terminal" evidence="6">
    <location>
        <begin position="34"/>
        <end position="257"/>
    </location>
</feature>
<dbReference type="GO" id="GO:0015276">
    <property type="term" value="F:ligand-gated monoatomic ion channel activity"/>
    <property type="evidence" value="ECO:0007669"/>
    <property type="project" value="InterPro"/>
</dbReference>
<evidence type="ECO:0000256" key="1">
    <source>
        <dbReference type="ARBA" id="ARBA00004196"/>
    </source>
</evidence>
<evidence type="ECO:0000259" key="7">
    <source>
        <dbReference type="SMART" id="SM00079"/>
    </source>
</evidence>
<name>A0A1T0CRA9_9GAMM</name>
<feature type="signal peptide" evidence="5">
    <location>
        <begin position="1"/>
        <end position="22"/>
    </location>
</feature>
<dbReference type="PANTHER" id="PTHR35936:SF17">
    <property type="entry name" value="ARGININE-BINDING EXTRACELLULAR PROTEIN ARTP"/>
    <property type="match status" value="1"/>
</dbReference>
<organism evidence="8 9">
    <name type="scientific">Moraxella pluranimalium</name>
    <dbReference type="NCBI Taxonomy" id="470453"/>
    <lineage>
        <taxon>Bacteria</taxon>
        <taxon>Pseudomonadati</taxon>
        <taxon>Pseudomonadota</taxon>
        <taxon>Gammaproteobacteria</taxon>
        <taxon>Moraxellales</taxon>
        <taxon>Moraxellaceae</taxon>
        <taxon>Moraxella</taxon>
    </lineage>
</organism>
<dbReference type="InterPro" id="IPR018313">
    <property type="entry name" value="SBP_3_CS"/>
</dbReference>
<dbReference type="SMART" id="SM00062">
    <property type="entry name" value="PBPb"/>
    <property type="match status" value="1"/>
</dbReference>
<evidence type="ECO:0000313" key="8">
    <source>
        <dbReference type="EMBL" id="OOS24870.1"/>
    </source>
</evidence>
<comment type="subcellular location">
    <subcellularLocation>
        <location evidence="1">Cell envelope</location>
    </subcellularLocation>
</comment>
<dbReference type="InterPro" id="IPR001320">
    <property type="entry name" value="Iontro_rcpt_C"/>
</dbReference>
<proteinExistence type="inferred from homology"/>
<dbReference type="PANTHER" id="PTHR35936">
    <property type="entry name" value="MEMBRANE-BOUND LYTIC MUREIN TRANSGLYCOSYLASE F"/>
    <property type="match status" value="1"/>
</dbReference>
<sequence length="264" mass="28242">MKLTKFGLAAAVIGALTLTACGGEDKAAKTEGEVLRIATEGAYAPFNFTNPDGTLGGFDVDIANALCDKMQVKCEIGAQAWDGIIPALKADKFDAIVSAMSVTPERSEQVDFTQPYYINSLVFVAKKDSSFDPTSATDIESAKIAAQGSTFSSTWLTQTYPNSKPQLYDTLDNAFIDLGNGRADAMISDKLPALTWLKTDLGKDFAIKGDDIQSDDKLAVAVNKGNAELLKKFDDAIAAIKADGTYKQIVVKHFGEEGMPKGME</sequence>
<evidence type="ECO:0000259" key="6">
    <source>
        <dbReference type="SMART" id="SM00062"/>
    </source>
</evidence>
<evidence type="ECO:0000256" key="5">
    <source>
        <dbReference type="SAM" id="SignalP"/>
    </source>
</evidence>
<evidence type="ECO:0000256" key="2">
    <source>
        <dbReference type="ARBA" id="ARBA00010333"/>
    </source>
</evidence>
<dbReference type="OrthoDB" id="9768183at2"/>
<keyword evidence="9" id="KW-1185">Reference proteome</keyword>
<feature type="domain" description="Ionotropic glutamate receptor C-terminal" evidence="7">
    <location>
        <begin position="34"/>
        <end position="256"/>
    </location>
</feature>
<dbReference type="STRING" id="470453.B0680_03595"/>
<dbReference type="Pfam" id="PF00497">
    <property type="entry name" value="SBP_bac_3"/>
    <property type="match status" value="1"/>
</dbReference>
<dbReference type="PROSITE" id="PS01039">
    <property type="entry name" value="SBP_BACTERIAL_3"/>
    <property type="match status" value="1"/>
</dbReference>
<dbReference type="RefSeq" id="WP_078253689.1">
    <property type="nucleotide sequence ID" value="NZ_MUYU01000008.1"/>
</dbReference>
<dbReference type="InterPro" id="IPR001638">
    <property type="entry name" value="Solute-binding_3/MltF_N"/>
</dbReference>
<dbReference type="AlphaFoldDB" id="A0A1T0CRA9"/>
<evidence type="ECO:0000313" key="9">
    <source>
        <dbReference type="Proteomes" id="UP000189800"/>
    </source>
</evidence>